<reference evidence="8" key="1">
    <citation type="journal article" date="2015" name="Nature">
        <title>Complex archaea that bridge the gap between prokaryotes and eukaryotes.</title>
        <authorList>
            <person name="Spang A."/>
            <person name="Saw J.H."/>
            <person name="Jorgensen S.L."/>
            <person name="Zaremba-Niedzwiedzka K."/>
            <person name="Martijn J."/>
            <person name="Lind A.E."/>
            <person name="van Eijk R."/>
            <person name="Schleper C."/>
            <person name="Guy L."/>
            <person name="Ettema T.J."/>
        </authorList>
    </citation>
    <scope>NUCLEOTIDE SEQUENCE</scope>
</reference>
<feature type="domain" description="Carbohydrate kinase FGGY N-terminal" evidence="6">
    <location>
        <begin position="4"/>
        <end position="244"/>
    </location>
</feature>
<dbReference type="EMBL" id="LAZR01016870">
    <property type="protein sequence ID" value="KKM02664.1"/>
    <property type="molecule type" value="Genomic_DNA"/>
</dbReference>
<sequence>MVRILAFDLGASSGRVIVGILENELLKLDEIYRFSNEGIFIGNSLYWDVLRIFQKMKKGLSIYVKKYGPSLKSLGIDTWGVDFVLLDEQDNLLGPVHHYRDSRTEGMLDELFEIIPRKEIFNQTGIQFIQFNTLIQLYSMIKHKSPKLSIAKTFLMLPDFMNFLLSGVKYCEYSEVTTSQLYNPIIRNWAYDIITKLNLNPDWFGKIIQPGTTLGDIQEFIAKETGLSNKVKVIVPSTHDTGSAVAAVPVDMEEYERGEWAYLSSGTWSLLGVERTEPLINEKVLEYNFTNEGGVNNTIRFLKNITGLWLIQECKKVWEKEGFQLSWENIELEAKKSQGFQNFFNLDDVCFLNPSDMNEEIKSYCEIHDQTPPQTIGQISRAVFENLAFRYRQAFDQLEILTGKKIKILFIIGGGSQNNLLNQFTANVLKIPVKAGPVEATAIGNILVQAIALGEIKNIIDLRHIVKSS</sequence>
<feature type="domain" description="Carbohydrate kinase FGGY C-terminal" evidence="7">
    <location>
        <begin position="261"/>
        <end position="453"/>
    </location>
</feature>
<evidence type="ECO:0000259" key="6">
    <source>
        <dbReference type="Pfam" id="PF00370"/>
    </source>
</evidence>
<keyword evidence="2" id="KW-0547">Nucleotide-binding</keyword>
<evidence type="ECO:0000313" key="8">
    <source>
        <dbReference type="EMBL" id="KKM02664.1"/>
    </source>
</evidence>
<dbReference type="SUPFAM" id="SSF53067">
    <property type="entry name" value="Actin-like ATPase domain"/>
    <property type="match status" value="2"/>
</dbReference>
<keyword evidence="5" id="KW-0684">Rhamnose metabolism</keyword>
<dbReference type="GO" id="GO:0008993">
    <property type="term" value="F:rhamnulokinase activity"/>
    <property type="evidence" value="ECO:0007669"/>
    <property type="project" value="InterPro"/>
</dbReference>
<dbReference type="Pfam" id="PF02782">
    <property type="entry name" value="FGGY_C"/>
    <property type="match status" value="1"/>
</dbReference>
<dbReference type="AlphaFoldDB" id="A0A0F9GV67"/>
<evidence type="ECO:0008006" key="9">
    <source>
        <dbReference type="Google" id="ProtNLM"/>
    </source>
</evidence>
<dbReference type="InterPro" id="IPR013449">
    <property type="entry name" value="Rhamnulokinase"/>
</dbReference>
<evidence type="ECO:0000256" key="1">
    <source>
        <dbReference type="ARBA" id="ARBA00022679"/>
    </source>
</evidence>
<dbReference type="InterPro" id="IPR018485">
    <property type="entry name" value="FGGY_C"/>
</dbReference>
<evidence type="ECO:0000256" key="5">
    <source>
        <dbReference type="ARBA" id="ARBA00023308"/>
    </source>
</evidence>
<evidence type="ECO:0000256" key="3">
    <source>
        <dbReference type="ARBA" id="ARBA00022777"/>
    </source>
</evidence>
<organism evidence="8">
    <name type="scientific">marine sediment metagenome</name>
    <dbReference type="NCBI Taxonomy" id="412755"/>
    <lineage>
        <taxon>unclassified sequences</taxon>
        <taxon>metagenomes</taxon>
        <taxon>ecological metagenomes</taxon>
    </lineage>
</organism>
<dbReference type="PANTHER" id="PTHR43095:SF5">
    <property type="entry name" value="XYLULOSE KINASE"/>
    <property type="match status" value="1"/>
</dbReference>
<comment type="caution">
    <text evidence="8">The sequence shown here is derived from an EMBL/GenBank/DDBJ whole genome shotgun (WGS) entry which is preliminary data.</text>
</comment>
<dbReference type="InterPro" id="IPR000577">
    <property type="entry name" value="Carb_kinase_FGGY"/>
</dbReference>
<evidence type="ECO:0000259" key="7">
    <source>
        <dbReference type="Pfam" id="PF02782"/>
    </source>
</evidence>
<keyword evidence="1" id="KW-0808">Transferase</keyword>
<dbReference type="CDD" id="cd07771">
    <property type="entry name" value="ASKHA_NBD_FGGY_RhaB-like"/>
    <property type="match status" value="1"/>
</dbReference>
<dbReference type="Gene3D" id="3.30.420.40">
    <property type="match status" value="2"/>
</dbReference>
<dbReference type="GO" id="GO:0005524">
    <property type="term" value="F:ATP binding"/>
    <property type="evidence" value="ECO:0007669"/>
    <property type="project" value="UniProtKB-KW"/>
</dbReference>
<dbReference type="Pfam" id="PF00370">
    <property type="entry name" value="FGGY_N"/>
    <property type="match status" value="1"/>
</dbReference>
<proteinExistence type="predicted"/>
<evidence type="ECO:0000256" key="4">
    <source>
        <dbReference type="ARBA" id="ARBA00022840"/>
    </source>
</evidence>
<dbReference type="InterPro" id="IPR050406">
    <property type="entry name" value="FGGY_Carb_Kinase"/>
</dbReference>
<keyword evidence="4" id="KW-0067">ATP-binding</keyword>
<protein>
    <recommendedName>
        <fullName evidence="9">Rhamnulokinase</fullName>
    </recommendedName>
</protein>
<accession>A0A0F9GV67</accession>
<keyword evidence="3" id="KW-0418">Kinase</keyword>
<dbReference type="InterPro" id="IPR043129">
    <property type="entry name" value="ATPase_NBD"/>
</dbReference>
<feature type="non-terminal residue" evidence="8">
    <location>
        <position position="469"/>
    </location>
</feature>
<evidence type="ECO:0000256" key="2">
    <source>
        <dbReference type="ARBA" id="ARBA00022741"/>
    </source>
</evidence>
<dbReference type="PIRSF" id="PIRSF000538">
    <property type="entry name" value="GlpK"/>
    <property type="match status" value="1"/>
</dbReference>
<dbReference type="GO" id="GO:0019301">
    <property type="term" value="P:rhamnose catabolic process"/>
    <property type="evidence" value="ECO:0007669"/>
    <property type="project" value="InterPro"/>
</dbReference>
<gene>
    <name evidence="8" type="ORF">LCGC14_1782190</name>
</gene>
<name>A0A0F9GV67_9ZZZZ</name>
<dbReference type="PANTHER" id="PTHR43095">
    <property type="entry name" value="SUGAR KINASE"/>
    <property type="match status" value="1"/>
</dbReference>
<dbReference type="InterPro" id="IPR018484">
    <property type="entry name" value="FGGY_N"/>
</dbReference>